<dbReference type="SUPFAM" id="SSF53474">
    <property type="entry name" value="alpha/beta-Hydrolases"/>
    <property type="match status" value="1"/>
</dbReference>
<dbReference type="InterPro" id="IPR013094">
    <property type="entry name" value="AB_hydrolase_3"/>
</dbReference>
<evidence type="ECO:0000259" key="2">
    <source>
        <dbReference type="Pfam" id="PF07859"/>
    </source>
</evidence>
<evidence type="ECO:0000313" key="3">
    <source>
        <dbReference type="EMBL" id="KRR28961.1"/>
    </source>
</evidence>
<comment type="caution">
    <text evidence="3">The sequence shown here is derived from an EMBL/GenBank/DDBJ whole genome shotgun (WGS) entry which is preliminary data.</text>
</comment>
<dbReference type="InterPro" id="IPR029058">
    <property type="entry name" value="AB_hydrolase_fold"/>
</dbReference>
<protein>
    <submittedName>
        <fullName evidence="3">Lipase</fullName>
    </submittedName>
</protein>
<dbReference type="Proteomes" id="UP000052023">
    <property type="component" value="Unassembled WGS sequence"/>
</dbReference>
<dbReference type="OrthoDB" id="9806180at2"/>
<sequence length="324" mass="35156">MLEKPAPADIPDAALLEPLTQQFVDSIADGPVMRDLSSEDARRFLAEIQSGVIGKPAVRLEDMIIPTGSTGAVPIRIVRPERASETLPALVYVHGGWTFGSKETHDRLIREIAVGAHVALFFVDYDRSPEARYPVAIEQVYAATRYLVEHAGHLGIDSTRLAIVGDGIGGNMAAAVTLMAKERRGPKIDVQVLFYPAVSSMFDTGSYASFANGPWLTRQAMEGFWNAYLPDVAMRKHITAAPLNASIDQLTGLPDALIIVAENDMLRDEGECYARKLARAGVRVTSTRYNGTIHDFVMLNALADTPAARGAIAQTNALLRSILE</sequence>
<dbReference type="RefSeq" id="WP_057842634.1">
    <property type="nucleotide sequence ID" value="NZ_LLYA01000057.1"/>
</dbReference>
<accession>A0A0R3NA25</accession>
<evidence type="ECO:0000256" key="1">
    <source>
        <dbReference type="ARBA" id="ARBA00022801"/>
    </source>
</evidence>
<dbReference type="GO" id="GO:0016787">
    <property type="term" value="F:hydrolase activity"/>
    <property type="evidence" value="ECO:0007669"/>
    <property type="project" value="UniProtKB-KW"/>
</dbReference>
<dbReference type="EMBL" id="LLYA01000057">
    <property type="protein sequence ID" value="KRR28961.1"/>
    <property type="molecule type" value="Genomic_DNA"/>
</dbReference>
<organism evidence="3 4">
    <name type="scientific">Bradyrhizobium retamae</name>
    <dbReference type="NCBI Taxonomy" id="1300035"/>
    <lineage>
        <taxon>Bacteria</taxon>
        <taxon>Pseudomonadati</taxon>
        <taxon>Pseudomonadota</taxon>
        <taxon>Alphaproteobacteria</taxon>
        <taxon>Hyphomicrobiales</taxon>
        <taxon>Nitrobacteraceae</taxon>
        <taxon>Bradyrhizobium</taxon>
    </lineage>
</organism>
<dbReference type="PANTHER" id="PTHR48081:SF8">
    <property type="entry name" value="ALPHA_BETA HYDROLASE FOLD-3 DOMAIN-CONTAINING PROTEIN-RELATED"/>
    <property type="match status" value="1"/>
</dbReference>
<dbReference type="Pfam" id="PF07859">
    <property type="entry name" value="Abhydrolase_3"/>
    <property type="match status" value="1"/>
</dbReference>
<dbReference type="Gene3D" id="3.40.50.1820">
    <property type="entry name" value="alpha/beta hydrolase"/>
    <property type="match status" value="1"/>
</dbReference>
<keyword evidence="1" id="KW-0378">Hydrolase</keyword>
<proteinExistence type="predicted"/>
<reference evidence="3 4" key="1">
    <citation type="submission" date="2014-03" db="EMBL/GenBank/DDBJ databases">
        <title>Bradyrhizobium valentinum sp. nov., isolated from effective nodules of Lupinus mariae-josephae, a lupine endemic of basic-lime soils in Eastern Spain.</title>
        <authorList>
            <person name="Duran D."/>
            <person name="Rey L."/>
            <person name="Navarro A."/>
            <person name="Busquets A."/>
            <person name="Imperial J."/>
            <person name="Ruiz-Argueso T."/>
        </authorList>
    </citation>
    <scope>NUCLEOTIDE SEQUENCE [LARGE SCALE GENOMIC DNA]</scope>
    <source>
        <strain evidence="3 4">Ro19</strain>
    </source>
</reference>
<evidence type="ECO:0000313" key="4">
    <source>
        <dbReference type="Proteomes" id="UP000052023"/>
    </source>
</evidence>
<gene>
    <name evidence="3" type="ORF">CQ13_19215</name>
</gene>
<dbReference type="InterPro" id="IPR050300">
    <property type="entry name" value="GDXG_lipolytic_enzyme"/>
</dbReference>
<feature type="domain" description="Alpha/beta hydrolase fold-3" evidence="2">
    <location>
        <begin position="90"/>
        <end position="297"/>
    </location>
</feature>
<keyword evidence="4" id="KW-1185">Reference proteome</keyword>
<name>A0A0R3NA25_9BRAD</name>
<dbReference type="AlphaFoldDB" id="A0A0R3NA25"/>
<dbReference type="PANTHER" id="PTHR48081">
    <property type="entry name" value="AB HYDROLASE SUPERFAMILY PROTEIN C4A8.06C"/>
    <property type="match status" value="1"/>
</dbReference>